<dbReference type="Proteomes" id="UP000198575">
    <property type="component" value="Unassembled WGS sequence"/>
</dbReference>
<organism evidence="2 3">
    <name type="scientific">Dokdonella immobilis</name>
    <dbReference type="NCBI Taxonomy" id="578942"/>
    <lineage>
        <taxon>Bacteria</taxon>
        <taxon>Pseudomonadati</taxon>
        <taxon>Pseudomonadota</taxon>
        <taxon>Gammaproteobacteria</taxon>
        <taxon>Lysobacterales</taxon>
        <taxon>Rhodanobacteraceae</taxon>
        <taxon>Dokdonella</taxon>
    </lineage>
</organism>
<feature type="signal peptide" evidence="1">
    <location>
        <begin position="1"/>
        <end position="20"/>
    </location>
</feature>
<dbReference type="SUPFAM" id="SSF51126">
    <property type="entry name" value="Pectin lyase-like"/>
    <property type="match status" value="1"/>
</dbReference>
<dbReference type="InterPro" id="IPR011050">
    <property type="entry name" value="Pectin_lyase_fold/virulence"/>
</dbReference>
<keyword evidence="3" id="KW-1185">Reference proteome</keyword>
<accession>A0A1I4VAH7</accession>
<dbReference type="AlphaFoldDB" id="A0A1I4VAH7"/>
<evidence type="ECO:0008006" key="4">
    <source>
        <dbReference type="Google" id="ProtNLM"/>
    </source>
</evidence>
<evidence type="ECO:0000313" key="2">
    <source>
        <dbReference type="EMBL" id="SFM98173.1"/>
    </source>
</evidence>
<name>A0A1I4VAH7_9GAMM</name>
<feature type="chain" id="PRO_5011705075" description="Polymorphic outer membrane protein repeat-containing protein" evidence="1">
    <location>
        <begin position="21"/>
        <end position="479"/>
    </location>
</feature>
<dbReference type="OrthoDB" id="5944341at2"/>
<gene>
    <name evidence="2" type="ORF">SAMN05216289_101268</name>
</gene>
<reference evidence="2 3" key="1">
    <citation type="submission" date="2016-10" db="EMBL/GenBank/DDBJ databases">
        <authorList>
            <person name="de Groot N.N."/>
        </authorList>
    </citation>
    <scope>NUCLEOTIDE SEQUENCE [LARGE SCALE GENOMIC DNA]</scope>
    <source>
        <strain evidence="2 3">CGMCC 1.7659</strain>
    </source>
</reference>
<protein>
    <recommendedName>
        <fullName evidence="4">Polymorphic outer membrane protein repeat-containing protein</fullName>
    </recommendedName>
</protein>
<keyword evidence="1" id="KW-0732">Signal</keyword>
<evidence type="ECO:0000313" key="3">
    <source>
        <dbReference type="Proteomes" id="UP000198575"/>
    </source>
</evidence>
<dbReference type="RefSeq" id="WP_139224807.1">
    <property type="nucleotide sequence ID" value="NZ_FOVF01000001.1"/>
</dbReference>
<proteinExistence type="predicted"/>
<dbReference type="STRING" id="578942.SAMN05216289_101268"/>
<evidence type="ECO:0000256" key="1">
    <source>
        <dbReference type="SAM" id="SignalP"/>
    </source>
</evidence>
<dbReference type="EMBL" id="FOVF01000001">
    <property type="protein sequence ID" value="SFM98173.1"/>
    <property type="molecule type" value="Genomic_DNA"/>
</dbReference>
<sequence length="479" mass="48439">MRTLTPAIMALIAFASSAQAASFTVTTTASSGPGSFRQAILDSNSPVGGIHTIEFGAGFPDQGVISLDADLPQIASQDLTILGGTKQPVIDGQSLHQMVRVGNDTTTLALSDLTLARGFAAEKGGCINAGSGNTIGALQLMRVTLSECQASGPSLISGGAIAWQRSAGTISLIDSRLVGNTVTATAGNGESSGGAIYTTASLSALRTLFESNAALSTTGGSVGGAILLQGSGRSNSITESTFRFNAASPGSSLLGYGGAVALSCDNCTAQIVRSYLRGNAANFGGAVYARKSSAGATDVYISLANSTFYNSSVVDQGGAVWINARASLSASNNTFYNGDATSGAHFGFAPDAEVNYFRANLLAPTLLGSACSGSPTVTNTTFVGFNLFSDTGCAALEAGALANAPLGTILVDESPGMVGVLRFGGSAVIDSIANGTICEPRDARFQVRPIDGDGDGIALCDVGAYEDPRDVIFVDDFEA</sequence>